<reference evidence="1 2" key="1">
    <citation type="submission" date="2019-01" db="EMBL/GenBank/DDBJ databases">
        <title>A draft genome assembly of the solar-powered sea slug Elysia chlorotica.</title>
        <authorList>
            <person name="Cai H."/>
            <person name="Li Q."/>
            <person name="Fang X."/>
            <person name="Li J."/>
            <person name="Curtis N.E."/>
            <person name="Altenburger A."/>
            <person name="Shibata T."/>
            <person name="Feng M."/>
            <person name="Maeda T."/>
            <person name="Schwartz J.A."/>
            <person name="Shigenobu S."/>
            <person name="Lundholm N."/>
            <person name="Nishiyama T."/>
            <person name="Yang H."/>
            <person name="Hasebe M."/>
            <person name="Li S."/>
            <person name="Pierce S.K."/>
            <person name="Wang J."/>
        </authorList>
    </citation>
    <scope>NUCLEOTIDE SEQUENCE [LARGE SCALE GENOMIC DNA]</scope>
    <source>
        <strain evidence="1">EC2010</strain>
        <tissue evidence="1">Whole organism of an adult</tissue>
    </source>
</reference>
<sequence length="101" mass="11348">MLKCLSKGQLAYEQYLTDPDWIPSVKMGHDMKRNVAASSSKHYRAEGRKKRKKDIEAATSLLELSASDIQVLVDENTPLTAERLFVLVLIRFACSAKTFSS</sequence>
<name>A0A3S1BQB6_ELYCH</name>
<evidence type="ECO:0000313" key="2">
    <source>
        <dbReference type="Proteomes" id="UP000271974"/>
    </source>
</evidence>
<accession>A0A3S1BQB6</accession>
<organism evidence="1 2">
    <name type="scientific">Elysia chlorotica</name>
    <name type="common">Eastern emerald elysia</name>
    <name type="synonym">Sea slug</name>
    <dbReference type="NCBI Taxonomy" id="188477"/>
    <lineage>
        <taxon>Eukaryota</taxon>
        <taxon>Metazoa</taxon>
        <taxon>Spiralia</taxon>
        <taxon>Lophotrochozoa</taxon>
        <taxon>Mollusca</taxon>
        <taxon>Gastropoda</taxon>
        <taxon>Heterobranchia</taxon>
        <taxon>Euthyneura</taxon>
        <taxon>Panpulmonata</taxon>
        <taxon>Sacoglossa</taxon>
        <taxon>Placobranchoidea</taxon>
        <taxon>Plakobranchidae</taxon>
        <taxon>Elysia</taxon>
    </lineage>
</organism>
<keyword evidence="2" id="KW-1185">Reference proteome</keyword>
<proteinExistence type="predicted"/>
<protein>
    <submittedName>
        <fullName evidence="1">Uncharacterized protein</fullName>
    </submittedName>
</protein>
<dbReference type="Proteomes" id="UP000271974">
    <property type="component" value="Unassembled WGS sequence"/>
</dbReference>
<dbReference type="EMBL" id="RQTK01001091">
    <property type="protein sequence ID" value="RUS72261.1"/>
    <property type="molecule type" value="Genomic_DNA"/>
</dbReference>
<dbReference type="OrthoDB" id="6369483at2759"/>
<gene>
    <name evidence="1" type="ORF">EGW08_019984</name>
</gene>
<evidence type="ECO:0000313" key="1">
    <source>
        <dbReference type="EMBL" id="RUS72261.1"/>
    </source>
</evidence>
<comment type="caution">
    <text evidence="1">The sequence shown here is derived from an EMBL/GenBank/DDBJ whole genome shotgun (WGS) entry which is preliminary data.</text>
</comment>
<dbReference type="AlphaFoldDB" id="A0A3S1BQB6"/>